<dbReference type="EMBL" id="CP013650">
    <property type="protein sequence ID" value="ALS97750.1"/>
    <property type="molecule type" value="Genomic_DNA"/>
</dbReference>
<dbReference type="Proteomes" id="UP000068447">
    <property type="component" value="Chromosome"/>
</dbReference>
<dbReference type="InterPro" id="IPR038086">
    <property type="entry name" value="DUF2789_sf"/>
</dbReference>
<evidence type="ECO:0008006" key="3">
    <source>
        <dbReference type="Google" id="ProtNLM"/>
    </source>
</evidence>
<dbReference type="RefSeq" id="WP_062477474.1">
    <property type="nucleotide sequence ID" value="NZ_CP013650.1"/>
</dbReference>
<organism evidence="1 2">
    <name type="scientific">Lacimicrobium alkaliphilum</name>
    <dbReference type="NCBI Taxonomy" id="1526571"/>
    <lineage>
        <taxon>Bacteria</taxon>
        <taxon>Pseudomonadati</taxon>
        <taxon>Pseudomonadota</taxon>
        <taxon>Gammaproteobacteria</taxon>
        <taxon>Alteromonadales</taxon>
        <taxon>Alteromonadaceae</taxon>
        <taxon>Lacimicrobium</taxon>
    </lineage>
</organism>
<evidence type="ECO:0000313" key="2">
    <source>
        <dbReference type="Proteomes" id="UP000068447"/>
    </source>
</evidence>
<sequence length="76" mass="8481">MNIGNPTLKDLFGQLGLADDEAAINHFIDTHKGLDSKTRLEDAPFWSSSQSSLLRGALQEDADWAEVIDQLNNRLR</sequence>
<dbReference type="AlphaFoldDB" id="A0A0U2JIK2"/>
<dbReference type="InterPro" id="IPR021250">
    <property type="entry name" value="DUF2789"/>
</dbReference>
<dbReference type="Pfam" id="PF10982">
    <property type="entry name" value="DUF2789"/>
    <property type="match status" value="1"/>
</dbReference>
<dbReference type="Gene3D" id="1.10.10.1130">
    <property type="entry name" value="Uncharacterised protein PF10982, DUF2789"/>
    <property type="match status" value="1"/>
</dbReference>
<gene>
    <name evidence="1" type="ORF">AT746_05320</name>
</gene>
<dbReference type="OrthoDB" id="5828847at2"/>
<protein>
    <recommendedName>
        <fullName evidence="3">DUF2789 domain-containing protein</fullName>
    </recommendedName>
</protein>
<proteinExistence type="predicted"/>
<dbReference type="STRING" id="1526571.AT746_05320"/>
<name>A0A0U2JIK2_9ALTE</name>
<dbReference type="KEGG" id="lal:AT746_05320"/>
<evidence type="ECO:0000313" key="1">
    <source>
        <dbReference type="EMBL" id="ALS97750.1"/>
    </source>
</evidence>
<keyword evidence="2" id="KW-1185">Reference proteome</keyword>
<accession>A0A0U2JIK2</accession>
<reference evidence="1 2" key="1">
    <citation type="submission" date="2015-12" db="EMBL/GenBank/DDBJ databases">
        <title>Complete genome of Lacimicrobium alkaliphilum KCTC 32984.</title>
        <authorList>
            <person name="Kim S.-G."/>
            <person name="Lee Y.-J."/>
        </authorList>
    </citation>
    <scope>NUCLEOTIDE SEQUENCE [LARGE SCALE GENOMIC DNA]</scope>
    <source>
        <strain evidence="1 2">YelD216</strain>
    </source>
</reference>